<dbReference type="RefSeq" id="WP_269424406.1">
    <property type="nucleotide sequence ID" value="NZ_JAPWGY010000006.1"/>
</dbReference>
<dbReference type="CDD" id="cd13604">
    <property type="entry name" value="PBP2_TRAP_ketoacid_lactate_like"/>
    <property type="match status" value="1"/>
</dbReference>
<dbReference type="InterPro" id="IPR026289">
    <property type="entry name" value="SBP_TakP-like"/>
</dbReference>
<dbReference type="SUPFAM" id="SSF53850">
    <property type="entry name" value="Periplasmic binding protein-like II"/>
    <property type="match status" value="1"/>
</dbReference>
<proteinExistence type="predicted"/>
<dbReference type="InterPro" id="IPR018389">
    <property type="entry name" value="DctP_fam"/>
</dbReference>
<dbReference type="PANTHER" id="PTHR33376">
    <property type="match status" value="1"/>
</dbReference>
<organism evidence="2 3">
    <name type="scientific">Kiloniella laminariae</name>
    <dbReference type="NCBI Taxonomy" id="454162"/>
    <lineage>
        <taxon>Bacteria</taxon>
        <taxon>Pseudomonadati</taxon>
        <taxon>Pseudomonadota</taxon>
        <taxon>Alphaproteobacteria</taxon>
        <taxon>Rhodospirillales</taxon>
        <taxon>Kiloniellaceae</taxon>
        <taxon>Kiloniella</taxon>
    </lineage>
</organism>
<dbReference type="PIRSF" id="PIRSF039026">
    <property type="entry name" value="SiaP"/>
    <property type="match status" value="1"/>
</dbReference>
<dbReference type="InterPro" id="IPR038404">
    <property type="entry name" value="TRAP_DctP_sf"/>
</dbReference>
<dbReference type="PANTHER" id="PTHR33376:SF5">
    <property type="entry name" value="EXTRACYTOPLASMIC SOLUTE RECEPTOR PROTEIN"/>
    <property type="match status" value="1"/>
</dbReference>
<name>A0ABT4LPM1_9PROT</name>
<keyword evidence="3" id="KW-1185">Reference proteome</keyword>
<gene>
    <name evidence="2" type="ORF">O4H49_15820</name>
</gene>
<protein>
    <submittedName>
        <fullName evidence="2">TRAP transporter substrate-binding protein</fullName>
    </submittedName>
</protein>
<evidence type="ECO:0000313" key="3">
    <source>
        <dbReference type="Proteomes" id="UP001069802"/>
    </source>
</evidence>
<comment type="caution">
    <text evidence="2">The sequence shown here is derived from an EMBL/GenBank/DDBJ whole genome shotgun (WGS) entry which is preliminary data.</text>
</comment>
<keyword evidence="1" id="KW-0732">Signal</keyword>
<dbReference type="Gene3D" id="3.40.190.170">
    <property type="entry name" value="Bacterial extracellular solute-binding protein, family 7"/>
    <property type="match status" value="1"/>
</dbReference>
<accession>A0ABT4LPM1</accession>
<dbReference type="NCBIfam" id="NF037995">
    <property type="entry name" value="TRAP_S1"/>
    <property type="match status" value="1"/>
</dbReference>
<reference evidence="2" key="1">
    <citation type="submission" date="2022-12" db="EMBL/GenBank/DDBJ databases">
        <title>Bacterial isolates from different developmental stages of Nematostella vectensis.</title>
        <authorList>
            <person name="Fraune S."/>
        </authorList>
    </citation>
    <scope>NUCLEOTIDE SEQUENCE</scope>
    <source>
        <strain evidence="2">G21630-S1</strain>
    </source>
</reference>
<sequence>MREELKWIKISMGADMSDTRKNQRTLEKQNNSRVKGISRRELLGAFAVGGAASLAAPAVVRADEKIVWKMAMSWPRNVPGVGVNAQRLAEMITTMSGGRLTIELFAAGELVPPFEVFDAVSNNVAQMGHATPYYWQGKNQAFHFFTGVPFGLTAAEHSGWLYFGGGQELWQRAYEPFGVLPFYAGSSGPQAGGWFRKEINSLADLQGIKMRIAGLGGEAMRRLGVNVVLLPPGEIFPAMQAGTVDAAEWVGPWNDLAFGLYKVAKYYYMPAFHEIGPALEAIVNKEAYAALPEDLQELVKRAVMASATESYADFTYGNVKSFAPLLAKEGVELRTFPNEVMQALYKASEETLLEISQTSALAEEIYKSFMTYRQEADGYARHADLAALNMRAMVMGEG</sequence>
<evidence type="ECO:0000256" key="1">
    <source>
        <dbReference type="ARBA" id="ARBA00022729"/>
    </source>
</evidence>
<dbReference type="Pfam" id="PF03480">
    <property type="entry name" value="DctP"/>
    <property type="match status" value="1"/>
</dbReference>
<evidence type="ECO:0000313" key="2">
    <source>
        <dbReference type="EMBL" id="MCZ4282256.1"/>
    </source>
</evidence>
<dbReference type="Proteomes" id="UP001069802">
    <property type="component" value="Unassembled WGS sequence"/>
</dbReference>
<dbReference type="Gene3D" id="3.40.190.10">
    <property type="entry name" value="Periplasmic binding protein-like II"/>
    <property type="match status" value="1"/>
</dbReference>
<dbReference type="EMBL" id="JAPWGY010000006">
    <property type="protein sequence ID" value="MCZ4282256.1"/>
    <property type="molecule type" value="Genomic_DNA"/>
</dbReference>